<name>A0ABS6B2B7_9NOCA</name>
<protein>
    <submittedName>
        <fullName evidence="1">Uncharacterized protein</fullName>
    </submittedName>
</protein>
<evidence type="ECO:0000313" key="1">
    <source>
        <dbReference type="EMBL" id="MBU3064444.1"/>
    </source>
</evidence>
<gene>
    <name evidence="1" type="ORF">KO481_23280</name>
</gene>
<sequence>MLTLRGADRASAQPVAAFAGAVVRMGYVPPPGDEFGTARVLVVGDVLRRVLEDVHGAQVLAALVTGEPDVRVDDGLMIRPVSGPFGSLDSAAIGLGHRLSLVVTATSPVPAQRFPVPRPIRVGVVRRTRGPEPRDRSTLRFVLATTPYADELTLTATLLEHAQSTLDRWRTRLAEWSRHPSRPIPPAWLSAVIAALDDDLDLAAVRSVLEELEDSAGIEPGAKFETFAYLDRVLAVDLVRDLGRR</sequence>
<evidence type="ECO:0000313" key="2">
    <source>
        <dbReference type="Proteomes" id="UP000733379"/>
    </source>
</evidence>
<reference evidence="1 2" key="1">
    <citation type="submission" date="2021-06" db="EMBL/GenBank/DDBJ databases">
        <title>Actinomycetes sequencing.</title>
        <authorList>
            <person name="Shan Q."/>
        </authorList>
    </citation>
    <scope>NUCLEOTIDE SEQUENCE [LARGE SCALE GENOMIC DNA]</scope>
    <source>
        <strain evidence="1 2">NEAU-G5</strain>
    </source>
</reference>
<dbReference type="EMBL" id="JAHKNI010000007">
    <property type="protein sequence ID" value="MBU3064444.1"/>
    <property type="molecule type" value="Genomic_DNA"/>
</dbReference>
<dbReference type="Proteomes" id="UP000733379">
    <property type="component" value="Unassembled WGS sequence"/>
</dbReference>
<organism evidence="1 2">
    <name type="scientific">Nocardia albiluteola</name>
    <dbReference type="NCBI Taxonomy" id="2842303"/>
    <lineage>
        <taxon>Bacteria</taxon>
        <taxon>Bacillati</taxon>
        <taxon>Actinomycetota</taxon>
        <taxon>Actinomycetes</taxon>
        <taxon>Mycobacteriales</taxon>
        <taxon>Nocardiaceae</taxon>
        <taxon>Nocardia</taxon>
    </lineage>
</organism>
<proteinExistence type="predicted"/>
<keyword evidence="2" id="KW-1185">Reference proteome</keyword>
<comment type="caution">
    <text evidence="1">The sequence shown here is derived from an EMBL/GenBank/DDBJ whole genome shotgun (WGS) entry which is preliminary data.</text>
</comment>
<dbReference type="RefSeq" id="WP_215919583.1">
    <property type="nucleotide sequence ID" value="NZ_JAHKNI010000007.1"/>
</dbReference>
<accession>A0ABS6B2B7</accession>